<sequence>YVLFISWSLQNGQHKKGTPLYTPSIVEFQPQWLMKHAVAGWHKIFFCGAQPTILPWLPLNSRGYSFFSSKPFPLRTTQMKGLLRRSSARASSLNWFGFNDTMLPNETYMTD</sequence>
<reference evidence="1 2" key="1">
    <citation type="journal article" date="2012" name="Nat. Biotechnol.">
        <title>Draft genome sequence of pigeonpea (Cajanus cajan), an orphan legume crop of resource-poor farmers.</title>
        <authorList>
            <person name="Varshney R.K."/>
            <person name="Chen W."/>
            <person name="Li Y."/>
            <person name="Bharti A.K."/>
            <person name="Saxena R.K."/>
            <person name="Schlueter J.A."/>
            <person name="Donoghue M.T."/>
            <person name="Azam S."/>
            <person name="Fan G."/>
            <person name="Whaley A.M."/>
            <person name="Farmer A.D."/>
            <person name="Sheridan J."/>
            <person name="Iwata A."/>
            <person name="Tuteja R."/>
            <person name="Penmetsa R.V."/>
            <person name="Wu W."/>
            <person name="Upadhyaya H.D."/>
            <person name="Yang S.P."/>
            <person name="Shah T."/>
            <person name="Saxena K.B."/>
            <person name="Michael T."/>
            <person name="McCombie W.R."/>
            <person name="Yang B."/>
            <person name="Zhang G."/>
            <person name="Yang H."/>
            <person name="Wang J."/>
            <person name="Spillane C."/>
            <person name="Cook D.R."/>
            <person name="May G.D."/>
            <person name="Xu X."/>
            <person name="Jackson S.A."/>
        </authorList>
    </citation>
    <scope>NUCLEOTIDE SEQUENCE [LARGE SCALE GENOMIC DNA]</scope>
    <source>
        <strain evidence="2">cv. Asha</strain>
    </source>
</reference>
<proteinExistence type="predicted"/>
<organism evidence="1 2">
    <name type="scientific">Cajanus cajan</name>
    <name type="common">Pigeon pea</name>
    <name type="synonym">Cajanus indicus</name>
    <dbReference type="NCBI Taxonomy" id="3821"/>
    <lineage>
        <taxon>Eukaryota</taxon>
        <taxon>Viridiplantae</taxon>
        <taxon>Streptophyta</taxon>
        <taxon>Embryophyta</taxon>
        <taxon>Tracheophyta</taxon>
        <taxon>Spermatophyta</taxon>
        <taxon>Magnoliopsida</taxon>
        <taxon>eudicotyledons</taxon>
        <taxon>Gunneridae</taxon>
        <taxon>Pentapetalae</taxon>
        <taxon>rosids</taxon>
        <taxon>fabids</taxon>
        <taxon>Fabales</taxon>
        <taxon>Fabaceae</taxon>
        <taxon>Papilionoideae</taxon>
        <taxon>50 kb inversion clade</taxon>
        <taxon>NPAAA clade</taxon>
        <taxon>indigoferoid/millettioid clade</taxon>
        <taxon>Phaseoleae</taxon>
        <taxon>Cajanus</taxon>
    </lineage>
</organism>
<dbReference type="Gramene" id="C.cajan_18791.t">
    <property type="protein sequence ID" value="C.cajan_18791.t.cds1"/>
    <property type="gene ID" value="C.cajan_18791"/>
</dbReference>
<dbReference type="Proteomes" id="UP000075243">
    <property type="component" value="Chromosome 7"/>
</dbReference>
<keyword evidence="2" id="KW-1185">Reference proteome</keyword>
<dbReference type="EMBL" id="CM003609">
    <property type="protein sequence ID" value="KYP64733.1"/>
    <property type="molecule type" value="Genomic_DNA"/>
</dbReference>
<evidence type="ECO:0000313" key="1">
    <source>
        <dbReference type="EMBL" id="KYP64733.1"/>
    </source>
</evidence>
<name>A0A151TCJ2_CAJCA</name>
<evidence type="ECO:0000313" key="2">
    <source>
        <dbReference type="Proteomes" id="UP000075243"/>
    </source>
</evidence>
<gene>
    <name evidence="1" type="ORF">KK1_019338</name>
</gene>
<dbReference type="AlphaFoldDB" id="A0A151TCJ2"/>
<accession>A0A151TCJ2</accession>
<feature type="non-terminal residue" evidence="1">
    <location>
        <position position="1"/>
    </location>
</feature>
<protein>
    <submittedName>
        <fullName evidence="1">Uncharacterized protein</fullName>
    </submittedName>
</protein>